<organism evidence="2 3">
    <name type="scientific">Bradyrhizobium jicamae</name>
    <dbReference type="NCBI Taxonomy" id="280332"/>
    <lineage>
        <taxon>Bacteria</taxon>
        <taxon>Pseudomonadati</taxon>
        <taxon>Pseudomonadota</taxon>
        <taxon>Alphaproteobacteria</taxon>
        <taxon>Hyphomicrobiales</taxon>
        <taxon>Nitrobacteraceae</taxon>
        <taxon>Bradyrhizobium</taxon>
    </lineage>
</organism>
<sequence length="104" mass="11331">MNKQVDDDISDAGRTTPFHIASDMEDDVQSIIDYGNAISRLAASFSDDEANMIARLSWQVVNHAKAVEHRQGLLFHALHPNRAELDAEAKASATVGRTGGDKRA</sequence>
<evidence type="ECO:0000256" key="1">
    <source>
        <dbReference type="SAM" id="MobiDB-lite"/>
    </source>
</evidence>
<feature type="region of interest" description="Disordered" evidence="1">
    <location>
        <begin position="1"/>
        <end position="20"/>
    </location>
</feature>
<comment type="caution">
    <text evidence="2">The sequence shown here is derived from an EMBL/GenBank/DDBJ whole genome shotgun (WGS) entry which is preliminary data.</text>
</comment>
<accession>A0A0R3LTA3</accession>
<name>A0A0R3LTA3_9BRAD</name>
<protein>
    <submittedName>
        <fullName evidence="2">Uncharacterized protein</fullName>
    </submittedName>
</protein>
<keyword evidence="3" id="KW-1185">Reference proteome</keyword>
<evidence type="ECO:0000313" key="2">
    <source>
        <dbReference type="EMBL" id="KRR11304.1"/>
    </source>
</evidence>
<dbReference type="AlphaFoldDB" id="A0A0R3LTA3"/>
<dbReference type="Proteomes" id="UP000050863">
    <property type="component" value="Unassembled WGS sequence"/>
</dbReference>
<proteinExistence type="predicted"/>
<dbReference type="EMBL" id="LLXZ01000049">
    <property type="protein sequence ID" value="KRR11304.1"/>
    <property type="molecule type" value="Genomic_DNA"/>
</dbReference>
<reference evidence="2 3" key="1">
    <citation type="submission" date="2014-03" db="EMBL/GenBank/DDBJ databases">
        <title>Bradyrhizobium valentinum sp. nov., isolated from effective nodules of Lupinus mariae-josephae, a lupine endemic of basic-lime soils in Eastern Spain.</title>
        <authorList>
            <person name="Duran D."/>
            <person name="Rey L."/>
            <person name="Navarro A."/>
            <person name="Busquets A."/>
            <person name="Imperial J."/>
            <person name="Ruiz-Argueso T."/>
        </authorList>
    </citation>
    <scope>NUCLEOTIDE SEQUENCE [LARGE SCALE GENOMIC DNA]</scope>
    <source>
        <strain evidence="2 3">PAC68</strain>
    </source>
</reference>
<dbReference type="RefSeq" id="WP_057834801.1">
    <property type="nucleotide sequence ID" value="NZ_LLXZ01000049.1"/>
</dbReference>
<gene>
    <name evidence="2" type="ORF">CQ12_05625</name>
</gene>
<evidence type="ECO:0000313" key="3">
    <source>
        <dbReference type="Proteomes" id="UP000050863"/>
    </source>
</evidence>